<dbReference type="Pfam" id="PF08239">
    <property type="entry name" value="SH3_3"/>
    <property type="match status" value="1"/>
</dbReference>
<dbReference type="AlphaFoldDB" id="A0A7W0HJE2"/>
<dbReference type="Gene3D" id="2.70.70.10">
    <property type="entry name" value="Glucose Permease (Domain IIA)"/>
    <property type="match status" value="1"/>
</dbReference>
<feature type="coiled-coil region" evidence="1">
    <location>
        <begin position="110"/>
        <end position="197"/>
    </location>
</feature>
<dbReference type="CDD" id="cd12797">
    <property type="entry name" value="M23_peptidase"/>
    <property type="match status" value="1"/>
</dbReference>
<gene>
    <name evidence="3" type="ORF">HNR65_000407</name>
</gene>
<dbReference type="InterPro" id="IPR016047">
    <property type="entry name" value="M23ase_b-sheet_dom"/>
</dbReference>
<dbReference type="PANTHER" id="PTHR21666">
    <property type="entry name" value="PEPTIDASE-RELATED"/>
    <property type="match status" value="1"/>
</dbReference>
<dbReference type="GO" id="GO:0004222">
    <property type="term" value="F:metalloendopeptidase activity"/>
    <property type="evidence" value="ECO:0007669"/>
    <property type="project" value="TreeGrafter"/>
</dbReference>
<protein>
    <submittedName>
        <fullName evidence="3">Septal ring factor EnvC (AmiA/AmiB activator)</fullName>
    </submittedName>
</protein>
<proteinExistence type="predicted"/>
<dbReference type="Proteomes" id="UP000525298">
    <property type="component" value="Unassembled WGS sequence"/>
</dbReference>
<comment type="caution">
    <text evidence="3">The sequence shown here is derived from an EMBL/GenBank/DDBJ whole genome shotgun (WGS) entry which is preliminary data.</text>
</comment>
<reference evidence="3 4" key="1">
    <citation type="submission" date="2020-07" db="EMBL/GenBank/DDBJ databases">
        <title>Genomic Encyclopedia of Type Strains, Phase IV (KMG-IV): sequencing the most valuable type-strain genomes for metagenomic binning, comparative biology and taxonomic classification.</title>
        <authorList>
            <person name="Goeker M."/>
        </authorList>
    </citation>
    <scope>NUCLEOTIDE SEQUENCE [LARGE SCALE GENOMIC DNA]</scope>
    <source>
        <strain evidence="3 4">DSM 17721</strain>
    </source>
</reference>
<sequence length="470" mass="53141">MLVYRPSIPSHLSLIVLCLAVVFASAPAYGTRLQQYAVVQADRLNVRAAPDTNARIIRVLKKNERVRVLMEKGDWLQVAAGENLGYIYDHAGYVERFTEHRVTDQTDKDLELAMARAREIERRIREKQKELKAVSQKKSVLTKDLATLDREAAQNRQKLQSLMKKAEETGARIRMLENEARELRRELERRKTHANERIVALYKLCRLGRMNLLATAESASQLFLRKAAIERVVGHDEAVLQQMREQKHQLDNVLAGLRHERKKQEQVVFEYEETLTRLAQKRNQRQQMLASLENRKSGRQQTLESLRDAAARLEKTISALKTENESDDGDFASHRGLLKMPVQGKITSKFGKTVTSDSGVMNYSNGLELSSARGAPVRAVFEGKVAYADWLRGYGQVVILSHGQHYHTVYAHISDLFCAQGETVKTGQVIATVGDTGSRGGPALYFEVRHQGKPVDPLKWTDSSIQSDNG</sequence>
<dbReference type="Gene3D" id="6.10.250.3150">
    <property type="match status" value="1"/>
</dbReference>
<dbReference type="SMART" id="SM00287">
    <property type="entry name" value="SH3b"/>
    <property type="match status" value="1"/>
</dbReference>
<dbReference type="InterPro" id="IPR003646">
    <property type="entry name" value="SH3-like_bac-type"/>
</dbReference>
<accession>A0A7W0HJE2</accession>
<dbReference type="EMBL" id="JACDUS010000001">
    <property type="protein sequence ID" value="MBA2880100.1"/>
    <property type="molecule type" value="Genomic_DNA"/>
</dbReference>
<keyword evidence="4" id="KW-1185">Reference proteome</keyword>
<evidence type="ECO:0000313" key="3">
    <source>
        <dbReference type="EMBL" id="MBA2880100.1"/>
    </source>
</evidence>
<dbReference type="PANTHER" id="PTHR21666:SF270">
    <property type="entry name" value="MUREIN HYDROLASE ACTIVATOR ENVC"/>
    <property type="match status" value="1"/>
</dbReference>
<dbReference type="SUPFAM" id="SSF51261">
    <property type="entry name" value="Duplicated hybrid motif"/>
    <property type="match status" value="1"/>
</dbReference>
<dbReference type="InterPro" id="IPR050570">
    <property type="entry name" value="Cell_wall_metabolism_enzyme"/>
</dbReference>
<organism evidence="3 4">
    <name type="scientific">Desulfosalsimonas propionicica</name>
    <dbReference type="NCBI Taxonomy" id="332175"/>
    <lineage>
        <taxon>Bacteria</taxon>
        <taxon>Pseudomonadati</taxon>
        <taxon>Thermodesulfobacteriota</taxon>
        <taxon>Desulfobacteria</taxon>
        <taxon>Desulfobacterales</taxon>
        <taxon>Desulfosalsimonadaceae</taxon>
        <taxon>Desulfosalsimonas</taxon>
    </lineage>
</organism>
<keyword evidence="1" id="KW-0175">Coiled coil</keyword>
<evidence type="ECO:0000313" key="4">
    <source>
        <dbReference type="Proteomes" id="UP000525298"/>
    </source>
</evidence>
<dbReference type="Gene3D" id="2.30.30.40">
    <property type="entry name" value="SH3 Domains"/>
    <property type="match status" value="1"/>
</dbReference>
<evidence type="ECO:0000256" key="1">
    <source>
        <dbReference type="SAM" id="Coils"/>
    </source>
</evidence>
<dbReference type="Pfam" id="PF01551">
    <property type="entry name" value="Peptidase_M23"/>
    <property type="match status" value="1"/>
</dbReference>
<dbReference type="FunFam" id="2.70.70.10:FF:000003">
    <property type="entry name" value="Murein hydrolase activator EnvC"/>
    <property type="match status" value="1"/>
</dbReference>
<feature type="domain" description="SH3b" evidence="2">
    <location>
        <begin position="34"/>
        <end position="98"/>
    </location>
</feature>
<name>A0A7W0HJE2_9BACT</name>
<feature type="coiled-coil region" evidence="1">
    <location>
        <begin position="240"/>
        <end position="323"/>
    </location>
</feature>
<dbReference type="InterPro" id="IPR011055">
    <property type="entry name" value="Dup_hybrid_motif"/>
</dbReference>
<evidence type="ECO:0000259" key="2">
    <source>
        <dbReference type="SMART" id="SM00287"/>
    </source>
</evidence>
<dbReference type="RefSeq" id="WP_181549766.1">
    <property type="nucleotide sequence ID" value="NZ_JACDUS010000001.1"/>
</dbReference>